<evidence type="ECO:0000256" key="1">
    <source>
        <dbReference type="SAM" id="MobiDB-lite"/>
    </source>
</evidence>
<dbReference type="AlphaFoldDB" id="A0A199UCQ1"/>
<proteinExistence type="predicted"/>
<sequence>MDNGYSDRRNYAWVKRLTEDHRSPLQGHRPRWPSPNQRQG</sequence>
<organism evidence="2">
    <name type="scientific">Manihot esculenta</name>
    <name type="common">Cassava</name>
    <name type="synonym">Jatropha manihot</name>
    <dbReference type="NCBI Taxonomy" id="3983"/>
    <lineage>
        <taxon>Eukaryota</taxon>
        <taxon>Viridiplantae</taxon>
        <taxon>Streptophyta</taxon>
        <taxon>Embryophyta</taxon>
        <taxon>Tracheophyta</taxon>
        <taxon>Spermatophyta</taxon>
        <taxon>Magnoliopsida</taxon>
        <taxon>eudicotyledons</taxon>
        <taxon>Gunneridae</taxon>
        <taxon>Pentapetalae</taxon>
        <taxon>rosids</taxon>
        <taxon>fabids</taxon>
        <taxon>Malpighiales</taxon>
        <taxon>Euphorbiaceae</taxon>
        <taxon>Crotonoideae</taxon>
        <taxon>Manihoteae</taxon>
        <taxon>Manihot</taxon>
    </lineage>
</organism>
<gene>
    <name evidence="2" type="ORF">MANES_S002000</name>
</gene>
<dbReference type="EMBL" id="KV450435">
    <property type="protein sequence ID" value="OAY22422.1"/>
    <property type="molecule type" value="Genomic_DNA"/>
</dbReference>
<evidence type="ECO:0000313" key="2">
    <source>
        <dbReference type="EMBL" id="OAY22422.1"/>
    </source>
</evidence>
<accession>A0A199UCQ1</accession>
<name>A0A199UCQ1_MANES</name>
<protein>
    <submittedName>
        <fullName evidence="2">Uncharacterized protein</fullName>
    </submittedName>
</protein>
<feature type="region of interest" description="Disordered" evidence="1">
    <location>
        <begin position="18"/>
        <end position="40"/>
    </location>
</feature>
<reference evidence="2" key="1">
    <citation type="submission" date="2016-02" db="EMBL/GenBank/DDBJ databases">
        <title>WGS assembly of Manihot esculenta.</title>
        <authorList>
            <person name="Bredeson J.V."/>
            <person name="Prochnik S.E."/>
            <person name="Lyons J.B."/>
            <person name="Schmutz J."/>
            <person name="Grimwood J."/>
            <person name="Vrebalov J."/>
            <person name="Bart R.S."/>
            <person name="Amuge T."/>
            <person name="Ferguson M.E."/>
            <person name="Green R."/>
            <person name="Putnam N."/>
            <person name="Stites J."/>
            <person name="Rounsley S."/>
            <person name="Rokhsar D.S."/>
        </authorList>
    </citation>
    <scope>NUCLEOTIDE SEQUENCE [LARGE SCALE GENOMIC DNA]</scope>
    <source>
        <tissue evidence="2">Leaf</tissue>
    </source>
</reference>